<dbReference type="GO" id="GO:0004497">
    <property type="term" value="F:monooxygenase activity"/>
    <property type="evidence" value="ECO:0007669"/>
    <property type="project" value="UniProtKB-KW"/>
</dbReference>
<dbReference type="Gene3D" id="1.10.630.10">
    <property type="entry name" value="Cytochrome P450"/>
    <property type="match status" value="1"/>
</dbReference>
<keyword evidence="6 8" id="KW-0503">Monooxygenase</keyword>
<feature type="binding site" description="axial binding residue" evidence="7">
    <location>
        <position position="347"/>
    </location>
    <ligand>
        <name>heme</name>
        <dbReference type="ChEBI" id="CHEBI:30413"/>
    </ligand>
    <ligandPart>
        <name>Fe</name>
        <dbReference type="ChEBI" id="CHEBI:18248"/>
    </ligandPart>
</feature>
<dbReference type="InterPro" id="IPR017972">
    <property type="entry name" value="Cyt_P450_CS"/>
</dbReference>
<proteinExistence type="inferred from homology"/>
<keyword evidence="5 7" id="KW-0408">Iron</keyword>
<comment type="similarity">
    <text evidence="2 8">Belongs to the cytochrome P450 family.</text>
</comment>
<sequence length="401" mass="46222">MFVVFGFIVFCIGMLARYFFSTDRDVNNPPGPKGFPILRNLIDLVMASDNITKTLGVMLDLLFAKIDDNLGTEVNIDYLFHQPILTIMWQMVVGRLTEDDKAQVKLISEKAERFVKSGVVGMSIANAFPFLRYVFPTWLGRTAQVYFFQACKTIGKKLYHESQEKLRASPPTTFQPNNLVEAFVQNCGNDEEIFNCENFQVTFQDLLVASSDTSNSFLEAAVLYLIAFPTVQEKIYQEILDIAVDGRVINFEDRKRMPYIQAFILETHRNARTAQNFVPRRVLWDFWYKTYKIKKDSIIMVDTRLYFEDKTIWGDPEMFRAERFIGEHGELENASKVIAFSFGKRNCPGELHVTMLAFLVLTAVLQRYKISNPVGQPTPRLDMKPGLALKPYPFHVVFEKR</sequence>
<gene>
    <name evidence="9" type="ORF">Fcan01_19840</name>
</gene>
<dbReference type="STRING" id="158441.A0A226DKK1"/>
<organism evidence="9 10">
    <name type="scientific">Folsomia candida</name>
    <name type="common">Springtail</name>
    <dbReference type="NCBI Taxonomy" id="158441"/>
    <lineage>
        <taxon>Eukaryota</taxon>
        <taxon>Metazoa</taxon>
        <taxon>Ecdysozoa</taxon>
        <taxon>Arthropoda</taxon>
        <taxon>Hexapoda</taxon>
        <taxon>Collembola</taxon>
        <taxon>Entomobryomorpha</taxon>
        <taxon>Isotomoidea</taxon>
        <taxon>Isotomidae</taxon>
        <taxon>Proisotominae</taxon>
        <taxon>Folsomia</taxon>
    </lineage>
</organism>
<dbReference type="InterPro" id="IPR036396">
    <property type="entry name" value="Cyt_P450_sf"/>
</dbReference>
<dbReference type="GO" id="GO:0005506">
    <property type="term" value="F:iron ion binding"/>
    <property type="evidence" value="ECO:0007669"/>
    <property type="project" value="InterPro"/>
</dbReference>
<comment type="cofactor">
    <cofactor evidence="1 7">
        <name>heme</name>
        <dbReference type="ChEBI" id="CHEBI:30413"/>
    </cofactor>
</comment>
<evidence type="ECO:0000256" key="6">
    <source>
        <dbReference type="ARBA" id="ARBA00023033"/>
    </source>
</evidence>
<dbReference type="Proteomes" id="UP000198287">
    <property type="component" value="Unassembled WGS sequence"/>
</dbReference>
<accession>A0A226DKK1</accession>
<dbReference type="PANTHER" id="PTHR24303:SF13">
    <property type="entry name" value="CYTOCHROME P450 303A1-RELATED"/>
    <property type="match status" value="1"/>
</dbReference>
<dbReference type="PROSITE" id="PS00086">
    <property type="entry name" value="CYTOCHROME_P450"/>
    <property type="match status" value="1"/>
</dbReference>
<dbReference type="OrthoDB" id="1055148at2759"/>
<comment type="caution">
    <text evidence="9">The sequence shown here is derived from an EMBL/GenBank/DDBJ whole genome shotgun (WGS) entry which is preliminary data.</text>
</comment>
<dbReference type="InterPro" id="IPR001128">
    <property type="entry name" value="Cyt_P450"/>
</dbReference>
<dbReference type="GO" id="GO:0016705">
    <property type="term" value="F:oxidoreductase activity, acting on paired donors, with incorporation or reduction of molecular oxygen"/>
    <property type="evidence" value="ECO:0007669"/>
    <property type="project" value="InterPro"/>
</dbReference>
<evidence type="ECO:0000313" key="9">
    <source>
        <dbReference type="EMBL" id="OXA45197.1"/>
    </source>
</evidence>
<keyword evidence="4 8" id="KW-0560">Oxidoreductase</keyword>
<dbReference type="GO" id="GO:0020037">
    <property type="term" value="F:heme binding"/>
    <property type="evidence" value="ECO:0007669"/>
    <property type="project" value="InterPro"/>
</dbReference>
<evidence type="ECO:0000313" key="10">
    <source>
        <dbReference type="Proteomes" id="UP000198287"/>
    </source>
</evidence>
<keyword evidence="7 8" id="KW-0349">Heme</keyword>
<dbReference type="InterPro" id="IPR002401">
    <property type="entry name" value="Cyt_P450_E_grp-I"/>
</dbReference>
<dbReference type="EMBL" id="LNIX01000018">
    <property type="protein sequence ID" value="OXA45197.1"/>
    <property type="molecule type" value="Genomic_DNA"/>
</dbReference>
<evidence type="ECO:0000256" key="2">
    <source>
        <dbReference type="ARBA" id="ARBA00010617"/>
    </source>
</evidence>
<dbReference type="PRINTS" id="PR00463">
    <property type="entry name" value="EP450I"/>
</dbReference>
<dbReference type="Pfam" id="PF00067">
    <property type="entry name" value="p450"/>
    <property type="match status" value="1"/>
</dbReference>
<dbReference type="SUPFAM" id="SSF48264">
    <property type="entry name" value="Cytochrome P450"/>
    <property type="match status" value="1"/>
</dbReference>
<evidence type="ECO:0000256" key="7">
    <source>
        <dbReference type="PIRSR" id="PIRSR602401-1"/>
    </source>
</evidence>
<evidence type="ECO:0000256" key="8">
    <source>
        <dbReference type="RuleBase" id="RU000461"/>
    </source>
</evidence>
<keyword evidence="3 7" id="KW-0479">Metal-binding</keyword>
<evidence type="ECO:0000256" key="4">
    <source>
        <dbReference type="ARBA" id="ARBA00023002"/>
    </source>
</evidence>
<reference evidence="9 10" key="1">
    <citation type="submission" date="2015-12" db="EMBL/GenBank/DDBJ databases">
        <title>The genome of Folsomia candida.</title>
        <authorList>
            <person name="Faddeeva A."/>
            <person name="Derks M.F."/>
            <person name="Anvar Y."/>
            <person name="Smit S."/>
            <person name="Van Straalen N."/>
            <person name="Roelofs D."/>
        </authorList>
    </citation>
    <scope>NUCLEOTIDE SEQUENCE [LARGE SCALE GENOMIC DNA]</scope>
    <source>
        <strain evidence="9 10">VU population</strain>
        <tissue evidence="9">Whole body</tissue>
    </source>
</reference>
<dbReference type="PANTHER" id="PTHR24303">
    <property type="entry name" value="HEME-BINDING MONOOXYGENASE FAMILY"/>
    <property type="match status" value="1"/>
</dbReference>
<keyword evidence="10" id="KW-1185">Reference proteome</keyword>
<evidence type="ECO:0000256" key="3">
    <source>
        <dbReference type="ARBA" id="ARBA00022723"/>
    </source>
</evidence>
<dbReference type="AlphaFoldDB" id="A0A226DKK1"/>
<name>A0A226DKK1_FOLCA</name>
<protein>
    <submittedName>
        <fullName evidence="9">Farnesoate epoxidase</fullName>
    </submittedName>
</protein>
<evidence type="ECO:0000256" key="1">
    <source>
        <dbReference type="ARBA" id="ARBA00001971"/>
    </source>
</evidence>
<evidence type="ECO:0000256" key="5">
    <source>
        <dbReference type="ARBA" id="ARBA00023004"/>
    </source>
</evidence>